<comment type="caution">
    <text evidence="2">The sequence shown here is derived from an EMBL/GenBank/DDBJ whole genome shotgun (WGS) entry which is preliminary data.</text>
</comment>
<evidence type="ECO:0000313" key="2">
    <source>
        <dbReference type="EMBL" id="EKV32017.1"/>
    </source>
</evidence>
<dbReference type="RefSeq" id="WP_009539278.1">
    <property type="nucleotide sequence ID" value="NZ_ANHY01000004.1"/>
</dbReference>
<accession>K9H361</accession>
<name>K9H361_9PROT</name>
<evidence type="ECO:0000313" key="3">
    <source>
        <dbReference type="Proteomes" id="UP000009881"/>
    </source>
</evidence>
<feature type="region of interest" description="Disordered" evidence="1">
    <location>
        <begin position="1"/>
        <end position="28"/>
    </location>
</feature>
<dbReference type="Proteomes" id="UP000009881">
    <property type="component" value="Unassembled WGS sequence"/>
</dbReference>
<protein>
    <submittedName>
        <fullName evidence="2">Uncharacterized protein</fullName>
    </submittedName>
</protein>
<reference evidence="2 3" key="1">
    <citation type="journal article" date="2013" name="Genome Announc.">
        <title>Draft Genome Sequence of an Alphaproteobacterium, Caenispirillum salinarum AK4(T), Isolated from a Solar Saltern.</title>
        <authorList>
            <person name="Khatri I."/>
            <person name="Singh A."/>
            <person name="Korpole S."/>
            <person name="Pinnaka A.K."/>
            <person name="Subramanian S."/>
        </authorList>
    </citation>
    <scope>NUCLEOTIDE SEQUENCE [LARGE SCALE GENOMIC DNA]</scope>
    <source>
        <strain evidence="2 3">AK4</strain>
    </source>
</reference>
<gene>
    <name evidence="2" type="ORF">C882_3081</name>
</gene>
<feature type="region of interest" description="Disordered" evidence="1">
    <location>
        <begin position="81"/>
        <end position="127"/>
    </location>
</feature>
<keyword evidence="3" id="KW-1185">Reference proteome</keyword>
<dbReference type="STRING" id="1238182.C882_3081"/>
<dbReference type="AlphaFoldDB" id="K9H361"/>
<evidence type="ECO:0000256" key="1">
    <source>
        <dbReference type="SAM" id="MobiDB-lite"/>
    </source>
</evidence>
<dbReference type="EMBL" id="ANHY01000004">
    <property type="protein sequence ID" value="EKV32017.1"/>
    <property type="molecule type" value="Genomic_DNA"/>
</dbReference>
<proteinExistence type="predicted"/>
<organism evidence="2 3">
    <name type="scientific">Caenispirillum salinarum AK4</name>
    <dbReference type="NCBI Taxonomy" id="1238182"/>
    <lineage>
        <taxon>Bacteria</taxon>
        <taxon>Pseudomonadati</taxon>
        <taxon>Pseudomonadota</taxon>
        <taxon>Alphaproteobacteria</taxon>
        <taxon>Rhodospirillales</taxon>
        <taxon>Novispirillaceae</taxon>
        <taxon>Caenispirillum</taxon>
    </lineage>
</organism>
<sequence length="127" mass="13427">MILPPPHRAAFGAGPRPGETRGGAHAARDDAAERLAARDAVTEVLRLTLLDDAARQDRRDDLAFRARARRAGFLTQAVAEITPPEPAPADTPHPGAADGARRYRAAAKATAVDGRRHRSGPPTDLSA</sequence>